<dbReference type="GO" id="GO:0005829">
    <property type="term" value="C:cytosol"/>
    <property type="evidence" value="ECO:0007669"/>
    <property type="project" value="TreeGrafter"/>
</dbReference>
<evidence type="ECO:0000256" key="1">
    <source>
        <dbReference type="ARBA" id="ARBA00023125"/>
    </source>
</evidence>
<dbReference type="PANTHER" id="PTHR46797:SF1">
    <property type="entry name" value="METHYLPHOSPHONATE SYNTHASE"/>
    <property type="match status" value="1"/>
</dbReference>
<dbReference type="SUPFAM" id="SSF47413">
    <property type="entry name" value="lambda repressor-like DNA-binding domains"/>
    <property type="match status" value="1"/>
</dbReference>
<dbReference type="PROSITE" id="PS50943">
    <property type="entry name" value="HTH_CROC1"/>
    <property type="match status" value="1"/>
</dbReference>
<dbReference type="InterPro" id="IPR050807">
    <property type="entry name" value="TransReg_Diox_bact_type"/>
</dbReference>
<accession>A0A2U3D877</accession>
<dbReference type="Proteomes" id="UP000245380">
    <property type="component" value="Unassembled WGS sequence"/>
</dbReference>
<evidence type="ECO:0000259" key="2">
    <source>
        <dbReference type="PROSITE" id="PS50943"/>
    </source>
</evidence>
<reference evidence="3 4" key="1">
    <citation type="submission" date="2016-11" db="EMBL/GenBank/DDBJ databases">
        <title>Comparative genomics of Acidibacillus ferroxidans species.</title>
        <authorList>
            <person name="Oliveira G."/>
            <person name="Nunes G."/>
            <person name="Oliveira R."/>
            <person name="Araujo F."/>
            <person name="Salim A."/>
            <person name="Scholte L."/>
            <person name="Morais D."/>
            <person name="Nancucheo I."/>
            <person name="Johnson D.B."/>
            <person name="Grail B."/>
            <person name="Bittencourt J."/>
            <person name="Valadares R."/>
        </authorList>
    </citation>
    <scope>NUCLEOTIDE SEQUENCE [LARGE SCALE GENOMIC DNA]</scope>
    <source>
        <strain evidence="3 4">Y002</strain>
    </source>
</reference>
<dbReference type="OrthoDB" id="9781521at2"/>
<dbReference type="PANTHER" id="PTHR46797">
    <property type="entry name" value="HTH-TYPE TRANSCRIPTIONAL REGULATOR"/>
    <property type="match status" value="1"/>
</dbReference>
<dbReference type="Pfam" id="PF01381">
    <property type="entry name" value="HTH_3"/>
    <property type="match status" value="1"/>
</dbReference>
<dbReference type="GO" id="GO:0003700">
    <property type="term" value="F:DNA-binding transcription factor activity"/>
    <property type="evidence" value="ECO:0007669"/>
    <property type="project" value="TreeGrafter"/>
</dbReference>
<proteinExistence type="predicted"/>
<dbReference type="EMBL" id="MPDK01000012">
    <property type="protein sequence ID" value="PWI57494.1"/>
    <property type="molecule type" value="Genomic_DNA"/>
</dbReference>
<evidence type="ECO:0000313" key="3">
    <source>
        <dbReference type="EMBL" id="PWI57494.1"/>
    </source>
</evidence>
<dbReference type="Pfam" id="PF07883">
    <property type="entry name" value="Cupin_2"/>
    <property type="match status" value="1"/>
</dbReference>
<dbReference type="InterPro" id="IPR010982">
    <property type="entry name" value="Lambda_DNA-bd_dom_sf"/>
</dbReference>
<dbReference type="CDD" id="cd02209">
    <property type="entry name" value="cupin_XRE_C"/>
    <property type="match status" value="1"/>
</dbReference>
<dbReference type="InterPro" id="IPR011051">
    <property type="entry name" value="RmlC_Cupin_sf"/>
</dbReference>
<sequence>MDMDYLTQHIGKVLRTIRRERSLTLDDLAKLTGVSKPMLGQIERGESNPTVVTLWKIANGLQIPFSSFLQDVDQPQVTVILQQDQPIVLDDDGNYVVRNVLAISNPQPADLYESRLLPGCSHSADAHGVNVTEGIWVKNGQLTLLLEQQEYVLGQGDSVHFQADVRHTYVNKGGLPCEFLVMLVYLHSNDLKLP</sequence>
<dbReference type="RefSeq" id="WP_109430755.1">
    <property type="nucleotide sequence ID" value="NZ_MPDK01000012.1"/>
</dbReference>
<feature type="domain" description="HTH cro/C1-type" evidence="2">
    <location>
        <begin position="14"/>
        <end position="68"/>
    </location>
</feature>
<keyword evidence="4" id="KW-1185">Reference proteome</keyword>
<gene>
    <name evidence="3" type="ORF">BM613_08460</name>
</gene>
<comment type="caution">
    <text evidence="3">The sequence shown here is derived from an EMBL/GenBank/DDBJ whole genome shotgun (WGS) entry which is preliminary data.</text>
</comment>
<organism evidence="3 4">
    <name type="scientific">Sulfoacidibacillus thermotolerans</name>
    <name type="common">Acidibacillus sulfuroxidans</name>
    <dbReference type="NCBI Taxonomy" id="1765684"/>
    <lineage>
        <taxon>Bacteria</taxon>
        <taxon>Bacillati</taxon>
        <taxon>Bacillota</taxon>
        <taxon>Bacilli</taxon>
        <taxon>Bacillales</taxon>
        <taxon>Alicyclobacillaceae</taxon>
        <taxon>Sulfoacidibacillus</taxon>
    </lineage>
</organism>
<name>A0A2U3D877_SULT2</name>
<evidence type="ECO:0000313" key="4">
    <source>
        <dbReference type="Proteomes" id="UP000245380"/>
    </source>
</evidence>
<protein>
    <recommendedName>
        <fullName evidence="2">HTH cro/C1-type domain-containing protein</fullName>
    </recommendedName>
</protein>
<dbReference type="Gene3D" id="2.60.120.10">
    <property type="entry name" value="Jelly Rolls"/>
    <property type="match status" value="1"/>
</dbReference>
<dbReference type="InterPro" id="IPR014710">
    <property type="entry name" value="RmlC-like_jellyroll"/>
</dbReference>
<dbReference type="SUPFAM" id="SSF51182">
    <property type="entry name" value="RmlC-like cupins"/>
    <property type="match status" value="1"/>
</dbReference>
<dbReference type="GO" id="GO:0003677">
    <property type="term" value="F:DNA binding"/>
    <property type="evidence" value="ECO:0007669"/>
    <property type="project" value="UniProtKB-KW"/>
</dbReference>
<dbReference type="AlphaFoldDB" id="A0A2U3D877"/>
<dbReference type="InterPro" id="IPR013096">
    <property type="entry name" value="Cupin_2"/>
</dbReference>
<dbReference type="SMART" id="SM00530">
    <property type="entry name" value="HTH_XRE"/>
    <property type="match status" value="1"/>
</dbReference>
<dbReference type="InterPro" id="IPR001387">
    <property type="entry name" value="Cro/C1-type_HTH"/>
</dbReference>
<dbReference type="Gene3D" id="1.10.260.40">
    <property type="entry name" value="lambda repressor-like DNA-binding domains"/>
    <property type="match status" value="1"/>
</dbReference>
<dbReference type="CDD" id="cd00093">
    <property type="entry name" value="HTH_XRE"/>
    <property type="match status" value="1"/>
</dbReference>
<keyword evidence="1" id="KW-0238">DNA-binding</keyword>